<dbReference type="KEGG" id="spib:G8759_31855"/>
<dbReference type="PANTHER" id="PTHR23080">
    <property type="entry name" value="THAP DOMAIN PROTEIN"/>
    <property type="match status" value="1"/>
</dbReference>
<sequence>MIIVTPDRYVHYVSQCWVGKSYDYSLLKYEFPPHQNWFKHHQIRLDLGYQRFNKNYECQQVIIPKKKPRQQNLTDEDKTANRQKSSERIYVEHSIGGLKRYRILSDRLRIHDCGVYNKIVEVCAGLWNFYLTN</sequence>
<proteinExistence type="predicted"/>
<comment type="cofactor">
    <cofactor evidence="1">
        <name>a divalent metal cation</name>
        <dbReference type="ChEBI" id="CHEBI:60240"/>
    </cofactor>
</comment>
<dbReference type="Pfam" id="PF13359">
    <property type="entry name" value="DDE_Tnp_4"/>
    <property type="match status" value="1"/>
</dbReference>
<dbReference type="GO" id="GO:0046872">
    <property type="term" value="F:metal ion binding"/>
    <property type="evidence" value="ECO:0007669"/>
    <property type="project" value="UniProtKB-KW"/>
</dbReference>
<evidence type="ECO:0000256" key="2">
    <source>
        <dbReference type="ARBA" id="ARBA00022723"/>
    </source>
</evidence>
<name>A0A6G9AX33_9BACT</name>
<keyword evidence="2" id="KW-0479">Metal-binding</keyword>
<evidence type="ECO:0000313" key="5">
    <source>
        <dbReference type="Proteomes" id="UP000501802"/>
    </source>
</evidence>
<evidence type="ECO:0000313" key="4">
    <source>
        <dbReference type="EMBL" id="QIP16908.1"/>
    </source>
</evidence>
<dbReference type="InterPro" id="IPR027806">
    <property type="entry name" value="HARBI1_dom"/>
</dbReference>
<keyword evidence="5" id="KW-1185">Reference proteome</keyword>
<dbReference type="RefSeq" id="WP_167217245.1">
    <property type="nucleotide sequence ID" value="NZ_CP050063.1"/>
</dbReference>
<accession>A0A6G9AX33</accession>
<evidence type="ECO:0000256" key="1">
    <source>
        <dbReference type="ARBA" id="ARBA00001968"/>
    </source>
</evidence>
<protein>
    <submittedName>
        <fullName evidence="4">Transposase family protein</fullName>
    </submittedName>
</protein>
<feature type="domain" description="DDE Tnp4" evidence="3">
    <location>
        <begin position="2"/>
        <end position="128"/>
    </location>
</feature>
<evidence type="ECO:0000259" key="3">
    <source>
        <dbReference type="Pfam" id="PF13359"/>
    </source>
</evidence>
<reference evidence="4 5" key="1">
    <citation type="submission" date="2020-03" db="EMBL/GenBank/DDBJ databases">
        <authorList>
            <person name="Kim M.K."/>
        </authorList>
    </citation>
    <scope>NUCLEOTIDE SEQUENCE [LARGE SCALE GENOMIC DNA]</scope>
    <source>
        <strain evidence="4 5">BT328</strain>
    </source>
</reference>
<gene>
    <name evidence="4" type="ORF">G8759_31855</name>
</gene>
<dbReference type="EMBL" id="CP050063">
    <property type="protein sequence ID" value="QIP16908.1"/>
    <property type="molecule type" value="Genomic_DNA"/>
</dbReference>
<dbReference type="AlphaFoldDB" id="A0A6G9AX33"/>
<dbReference type="Proteomes" id="UP000501802">
    <property type="component" value="Chromosome"/>
</dbReference>
<organism evidence="4 5">
    <name type="scientific">Spirosoma aureum</name>
    <dbReference type="NCBI Taxonomy" id="2692134"/>
    <lineage>
        <taxon>Bacteria</taxon>
        <taxon>Pseudomonadati</taxon>
        <taxon>Bacteroidota</taxon>
        <taxon>Cytophagia</taxon>
        <taxon>Cytophagales</taxon>
        <taxon>Cytophagaceae</taxon>
        <taxon>Spirosoma</taxon>
    </lineage>
</organism>